<dbReference type="InterPro" id="IPR007367">
    <property type="entry name" value="DUF433"/>
</dbReference>
<protein>
    <recommendedName>
        <fullName evidence="2">DUF433 domain-containing protein</fullName>
    </recommendedName>
</protein>
<gene>
    <name evidence="1" type="ORF">PEKJEAHP_00031</name>
</gene>
<dbReference type="Gene3D" id="1.10.10.10">
    <property type="entry name" value="Winged helix-like DNA-binding domain superfamily/Winged helix DNA-binding domain"/>
    <property type="match status" value="1"/>
</dbReference>
<dbReference type="InterPro" id="IPR009057">
    <property type="entry name" value="Homeodomain-like_sf"/>
</dbReference>
<dbReference type="EMBL" id="MT631676">
    <property type="protein sequence ID" value="QNO57030.1"/>
    <property type="molecule type" value="Genomic_DNA"/>
</dbReference>
<evidence type="ECO:0008006" key="2">
    <source>
        <dbReference type="Google" id="ProtNLM"/>
    </source>
</evidence>
<dbReference type="AlphaFoldDB" id="A0A7G9Z9U6"/>
<proteinExistence type="predicted"/>
<organism evidence="1">
    <name type="scientific">Candidatus Methanophaga sp. ANME-1 ERB7</name>
    <dbReference type="NCBI Taxonomy" id="2759913"/>
    <lineage>
        <taxon>Archaea</taxon>
        <taxon>Methanobacteriati</taxon>
        <taxon>Methanobacteriota</taxon>
        <taxon>Stenosarchaea group</taxon>
        <taxon>Methanomicrobia</taxon>
        <taxon>Candidatus Methanophagales</taxon>
        <taxon>Candidatus Methanophagaceae</taxon>
        <taxon>Candidatus Methanophaga</taxon>
    </lineage>
</organism>
<accession>A0A7G9Z9U6</accession>
<name>A0A7G9Z9U6_9EURY</name>
<reference evidence="1" key="1">
    <citation type="submission" date="2020-06" db="EMBL/GenBank/DDBJ databases">
        <title>Unique genomic features of the anaerobic methanotrophic archaea.</title>
        <authorList>
            <person name="Chadwick G.L."/>
            <person name="Skennerton C.T."/>
            <person name="Laso-Perez R."/>
            <person name="Leu A.O."/>
            <person name="Speth D.R."/>
            <person name="Yu H."/>
            <person name="Morgan-Lang C."/>
            <person name="Hatzenpichler R."/>
            <person name="Goudeau D."/>
            <person name="Malmstrom R."/>
            <person name="Brazelton W.J."/>
            <person name="Woyke T."/>
            <person name="Hallam S.J."/>
            <person name="Tyson G.W."/>
            <person name="Wegener G."/>
            <person name="Boetius A."/>
            <person name="Orphan V."/>
        </authorList>
    </citation>
    <scope>NUCLEOTIDE SEQUENCE</scope>
</reference>
<sequence>MRKKEGQVRARIVIDYRIRHGKPIIKGTRITVDEVLGALIGGMNYGEIESE</sequence>
<evidence type="ECO:0000313" key="1">
    <source>
        <dbReference type="EMBL" id="QNO57030.1"/>
    </source>
</evidence>
<dbReference type="InterPro" id="IPR036388">
    <property type="entry name" value="WH-like_DNA-bd_sf"/>
</dbReference>
<dbReference type="SUPFAM" id="SSF46689">
    <property type="entry name" value="Homeodomain-like"/>
    <property type="match status" value="1"/>
</dbReference>
<dbReference type="Pfam" id="PF04255">
    <property type="entry name" value="DUF433"/>
    <property type="match status" value="1"/>
</dbReference>